<dbReference type="EMBL" id="BTRK01000004">
    <property type="protein sequence ID" value="GMR49682.1"/>
    <property type="molecule type" value="Genomic_DNA"/>
</dbReference>
<dbReference type="AlphaFoldDB" id="A0AAN5CSA1"/>
<keyword evidence="3" id="KW-1185">Reference proteome</keyword>
<feature type="non-terminal residue" evidence="2">
    <location>
        <position position="1"/>
    </location>
</feature>
<feature type="region of interest" description="Disordered" evidence="1">
    <location>
        <begin position="67"/>
        <end position="92"/>
    </location>
</feature>
<gene>
    <name evidence="2" type="ORF">PMAYCL1PPCAC_19877</name>
</gene>
<evidence type="ECO:0000313" key="2">
    <source>
        <dbReference type="EMBL" id="GMR49682.1"/>
    </source>
</evidence>
<evidence type="ECO:0000313" key="3">
    <source>
        <dbReference type="Proteomes" id="UP001328107"/>
    </source>
</evidence>
<proteinExistence type="predicted"/>
<protein>
    <submittedName>
        <fullName evidence="2">Uncharacterized protein</fullName>
    </submittedName>
</protein>
<feature type="non-terminal residue" evidence="2">
    <location>
        <position position="119"/>
    </location>
</feature>
<feature type="compositionally biased region" description="Low complexity" evidence="1">
    <location>
        <begin position="71"/>
        <end position="84"/>
    </location>
</feature>
<name>A0AAN5CSA1_9BILA</name>
<accession>A0AAN5CSA1</accession>
<dbReference type="Proteomes" id="UP001328107">
    <property type="component" value="Unassembled WGS sequence"/>
</dbReference>
<evidence type="ECO:0000256" key="1">
    <source>
        <dbReference type="SAM" id="MobiDB-lite"/>
    </source>
</evidence>
<reference evidence="3" key="1">
    <citation type="submission" date="2022-10" db="EMBL/GenBank/DDBJ databases">
        <title>Genome assembly of Pristionchus species.</title>
        <authorList>
            <person name="Yoshida K."/>
            <person name="Sommer R.J."/>
        </authorList>
    </citation>
    <scope>NUCLEOTIDE SEQUENCE [LARGE SCALE GENOMIC DNA]</scope>
    <source>
        <strain evidence="3">RS5460</strain>
    </source>
</reference>
<sequence length="119" mass="13425">PRPSSSAVRNAHSRAFRPSSLHFRRLQTIARCFSRVQVRVEGDGALLLRRVRVPLEVLPRRGIRRCEDRATTSSRSGGSAGSATKPSVAWRRYQPSSNLRRVRKISRTDIVDYSPNVSL</sequence>
<comment type="caution">
    <text evidence="2">The sequence shown here is derived from an EMBL/GenBank/DDBJ whole genome shotgun (WGS) entry which is preliminary data.</text>
</comment>
<organism evidence="2 3">
    <name type="scientific">Pristionchus mayeri</name>
    <dbReference type="NCBI Taxonomy" id="1317129"/>
    <lineage>
        <taxon>Eukaryota</taxon>
        <taxon>Metazoa</taxon>
        <taxon>Ecdysozoa</taxon>
        <taxon>Nematoda</taxon>
        <taxon>Chromadorea</taxon>
        <taxon>Rhabditida</taxon>
        <taxon>Rhabditina</taxon>
        <taxon>Diplogasteromorpha</taxon>
        <taxon>Diplogasteroidea</taxon>
        <taxon>Neodiplogasteridae</taxon>
        <taxon>Pristionchus</taxon>
    </lineage>
</organism>